<reference evidence="1 2" key="1">
    <citation type="journal article" date="2021" name="Sci. Rep.">
        <title>The genome of the diatom Chaetoceros tenuissimus carries an ancient integrated fragment of an extant virus.</title>
        <authorList>
            <person name="Hongo Y."/>
            <person name="Kimura K."/>
            <person name="Takaki Y."/>
            <person name="Yoshida Y."/>
            <person name="Baba S."/>
            <person name="Kobayashi G."/>
            <person name="Nagasaki K."/>
            <person name="Hano T."/>
            <person name="Tomaru Y."/>
        </authorList>
    </citation>
    <scope>NUCLEOTIDE SEQUENCE [LARGE SCALE GENOMIC DNA]</scope>
    <source>
        <strain evidence="1 2">NIES-3715</strain>
    </source>
</reference>
<name>A0AAD3CIF9_9STRA</name>
<protein>
    <submittedName>
        <fullName evidence="1">Uncharacterized protein</fullName>
    </submittedName>
</protein>
<comment type="caution">
    <text evidence="1">The sequence shown here is derived from an EMBL/GenBank/DDBJ whole genome shotgun (WGS) entry which is preliminary data.</text>
</comment>
<dbReference type="Proteomes" id="UP001054902">
    <property type="component" value="Unassembled WGS sequence"/>
</dbReference>
<organism evidence="1 2">
    <name type="scientific">Chaetoceros tenuissimus</name>
    <dbReference type="NCBI Taxonomy" id="426638"/>
    <lineage>
        <taxon>Eukaryota</taxon>
        <taxon>Sar</taxon>
        <taxon>Stramenopiles</taxon>
        <taxon>Ochrophyta</taxon>
        <taxon>Bacillariophyta</taxon>
        <taxon>Coscinodiscophyceae</taxon>
        <taxon>Chaetocerotophycidae</taxon>
        <taxon>Chaetocerotales</taxon>
        <taxon>Chaetocerotaceae</taxon>
        <taxon>Chaetoceros</taxon>
    </lineage>
</organism>
<sequence>MIVEVTENAVSVPFMMAPETMKMKVNYEDIILTNIDVIDAPEEGRPNKVTFSDTTKGRNENDNAVFLHNIREVARSCEEWKTQVYYEADKLTVENAKALLTGNSKEALFVIHGFNTPVSFHLLDCKFANEKAKKVHIVPICWSSEEKKTPFDYFKDEGYNRAPDFALKKAVAGPMKELFGGDNNPSILYHSSEYIFTSYLPMLYDIFLTQ</sequence>
<evidence type="ECO:0000313" key="2">
    <source>
        <dbReference type="Proteomes" id="UP001054902"/>
    </source>
</evidence>
<accession>A0AAD3CIF9</accession>
<keyword evidence="2" id="KW-1185">Reference proteome</keyword>
<dbReference type="AlphaFoldDB" id="A0AAD3CIF9"/>
<gene>
    <name evidence="1" type="ORF">CTEN210_02713</name>
</gene>
<proteinExistence type="predicted"/>
<evidence type="ECO:0000313" key="1">
    <source>
        <dbReference type="EMBL" id="GFH46239.1"/>
    </source>
</evidence>
<dbReference type="EMBL" id="BLLK01000022">
    <property type="protein sequence ID" value="GFH46239.1"/>
    <property type="molecule type" value="Genomic_DNA"/>
</dbReference>